<evidence type="ECO:0000256" key="1">
    <source>
        <dbReference type="SAM" id="Coils"/>
    </source>
</evidence>
<evidence type="ECO:0000256" key="2">
    <source>
        <dbReference type="SAM" id="MobiDB-lite"/>
    </source>
</evidence>
<reference evidence="5" key="1">
    <citation type="submission" date="2018-06" db="EMBL/GenBank/DDBJ databases">
        <authorList>
            <person name="Guldener U."/>
        </authorList>
    </citation>
    <scope>NUCLEOTIDE SEQUENCE [LARGE SCALE GENOMIC DNA]</scope>
    <source>
        <strain evidence="5">UTAD17</strain>
    </source>
</reference>
<feature type="compositionally biased region" description="Low complexity" evidence="2">
    <location>
        <begin position="290"/>
        <end position="313"/>
    </location>
</feature>
<sequence length="313" mass="34602">MSRSSSSDRRKSVHIFVDKEQADKFASSKSASINHLYKYPVVINSAAVFLKIPFITTAVSLFLTVLTYIDNKIASSNNKSLKIVKNYGVDVVKKLDHFFNIYFLREFVDVFIYKYKNQHNSELGFAWIAKFLINYFAQLLNVFLRFVVGKVTQGSTAHGSVSKPKVTEGSSSATLEDDSTLVSNSVDVDHVEELTQTTKQLQQNLNDTSKKLQQNINDHYIAKTKGFVTDKYEDLKNKYQENLTRSENSIPRALVNTGVDFYETSIKKKDATESANSVATGSSEPAPGLSPSATTATTATSPATATTATAVSQ</sequence>
<keyword evidence="3" id="KW-0472">Membrane</keyword>
<accession>A0A376B3L9</accession>
<dbReference type="AlphaFoldDB" id="A0A376B3L9"/>
<evidence type="ECO:0000313" key="4">
    <source>
        <dbReference type="EMBL" id="SSD59273.1"/>
    </source>
</evidence>
<gene>
    <name evidence="4" type="ORF">SCODWIG_01034</name>
</gene>
<feature type="region of interest" description="Disordered" evidence="2">
    <location>
        <begin position="155"/>
        <end position="175"/>
    </location>
</feature>
<dbReference type="EMBL" id="UFAJ01000116">
    <property type="protein sequence ID" value="SSD59273.1"/>
    <property type="molecule type" value="Genomic_DNA"/>
</dbReference>
<dbReference type="OrthoDB" id="4065633at2759"/>
<evidence type="ECO:0000313" key="5">
    <source>
        <dbReference type="Proteomes" id="UP000262825"/>
    </source>
</evidence>
<name>A0A376B3L9_9ASCO</name>
<protein>
    <submittedName>
        <fullName evidence="4">Uncharacterized protein</fullName>
    </submittedName>
</protein>
<dbReference type="Proteomes" id="UP000262825">
    <property type="component" value="Unassembled WGS sequence"/>
</dbReference>
<evidence type="ECO:0000256" key="3">
    <source>
        <dbReference type="SAM" id="Phobius"/>
    </source>
</evidence>
<organism evidence="4 5">
    <name type="scientific">Saccharomycodes ludwigii</name>
    <dbReference type="NCBI Taxonomy" id="36035"/>
    <lineage>
        <taxon>Eukaryota</taxon>
        <taxon>Fungi</taxon>
        <taxon>Dikarya</taxon>
        <taxon>Ascomycota</taxon>
        <taxon>Saccharomycotina</taxon>
        <taxon>Saccharomycetes</taxon>
        <taxon>Saccharomycodales</taxon>
        <taxon>Saccharomycodaceae</taxon>
        <taxon>Saccharomycodes</taxon>
    </lineage>
</organism>
<feature type="transmembrane region" description="Helical" evidence="3">
    <location>
        <begin position="48"/>
        <end position="69"/>
    </location>
</feature>
<keyword evidence="1" id="KW-0175">Coiled coil</keyword>
<feature type="region of interest" description="Disordered" evidence="2">
    <location>
        <begin position="270"/>
        <end position="313"/>
    </location>
</feature>
<feature type="compositionally biased region" description="Polar residues" evidence="2">
    <location>
        <begin position="273"/>
        <end position="283"/>
    </location>
</feature>
<keyword evidence="5" id="KW-1185">Reference proteome</keyword>
<proteinExistence type="predicted"/>
<dbReference type="VEuPathDB" id="FungiDB:SCODWIG_01034"/>
<keyword evidence="3" id="KW-1133">Transmembrane helix</keyword>
<dbReference type="Pfam" id="PF17316">
    <property type="entry name" value="Perilipin_2"/>
    <property type="match status" value="1"/>
</dbReference>
<feature type="coiled-coil region" evidence="1">
    <location>
        <begin position="191"/>
        <end position="249"/>
    </location>
</feature>
<keyword evidence="3" id="KW-0812">Transmembrane</keyword>